<dbReference type="EMBL" id="LAVV01015488">
    <property type="protein sequence ID" value="KNZ43856.1"/>
    <property type="molecule type" value="Genomic_DNA"/>
</dbReference>
<evidence type="ECO:0000313" key="1">
    <source>
        <dbReference type="EMBL" id="KNZ43856.1"/>
    </source>
</evidence>
<evidence type="ECO:0000313" key="2">
    <source>
        <dbReference type="Proteomes" id="UP000037035"/>
    </source>
</evidence>
<dbReference type="AlphaFoldDB" id="A0A0L6U5S7"/>
<feature type="non-terminal residue" evidence="1">
    <location>
        <position position="1"/>
    </location>
</feature>
<keyword evidence="2" id="KW-1185">Reference proteome</keyword>
<dbReference type="OrthoDB" id="1323at2759"/>
<sequence>RQAKALLPLQPDLDNLTSIRHGKILDRLSPKTAPHHPHVAFQYAHTLTKTCLEEMKRDGVTCAIAFSQYIR</sequence>
<gene>
    <name evidence="1" type="ORF">VP01_9797g1</name>
</gene>
<proteinExistence type="predicted"/>
<dbReference type="STRING" id="27349.A0A0L6U5S7"/>
<reference evidence="1 2" key="1">
    <citation type="submission" date="2015-08" db="EMBL/GenBank/DDBJ databases">
        <title>Next Generation Sequencing and Analysis of the Genome of Puccinia sorghi L Schw, the Causal Agent of Maize Common Rust.</title>
        <authorList>
            <person name="Rochi L."/>
            <person name="Burguener G."/>
            <person name="Darino M."/>
            <person name="Turjanski A."/>
            <person name="Kreff E."/>
            <person name="Dieguez M.J."/>
            <person name="Sacco F."/>
        </authorList>
    </citation>
    <scope>NUCLEOTIDE SEQUENCE [LARGE SCALE GENOMIC DNA]</scope>
    <source>
        <strain evidence="1 2">RO10H11247</strain>
    </source>
</reference>
<dbReference type="VEuPathDB" id="FungiDB:VP01_9797g1"/>
<protein>
    <submittedName>
        <fullName evidence="1">Ferrochelatase</fullName>
    </submittedName>
</protein>
<comment type="caution">
    <text evidence="1">The sequence shown here is derived from an EMBL/GenBank/DDBJ whole genome shotgun (WGS) entry which is preliminary data.</text>
</comment>
<accession>A0A0L6U5S7</accession>
<name>A0A0L6U5S7_9BASI</name>
<dbReference type="Proteomes" id="UP000037035">
    <property type="component" value="Unassembled WGS sequence"/>
</dbReference>
<organism evidence="1 2">
    <name type="scientific">Puccinia sorghi</name>
    <dbReference type="NCBI Taxonomy" id="27349"/>
    <lineage>
        <taxon>Eukaryota</taxon>
        <taxon>Fungi</taxon>
        <taxon>Dikarya</taxon>
        <taxon>Basidiomycota</taxon>
        <taxon>Pucciniomycotina</taxon>
        <taxon>Pucciniomycetes</taxon>
        <taxon>Pucciniales</taxon>
        <taxon>Pucciniaceae</taxon>
        <taxon>Puccinia</taxon>
    </lineage>
</organism>
<dbReference type="Gene3D" id="3.40.50.1400">
    <property type="match status" value="1"/>
</dbReference>